<sequence length="141" mass="15307">MSSIPTTHLSPWLSSLRSVVDDSDSDLDSPPASDLGSDIFDDHSGLLSLQTSTDFGIWPNSTVEDSDALWRFVPTGLRKIITVRTAKTARCFAVAHTHGLGCALGEKHLDKTGRETPAVLVTSFHVHISAHTVNFHIHNHA</sequence>
<gene>
    <name evidence="1" type="ORF">POSPLADRAFT_1127608</name>
</gene>
<dbReference type="AlphaFoldDB" id="A0A1X6NH60"/>
<proteinExistence type="predicted"/>
<evidence type="ECO:0000313" key="2">
    <source>
        <dbReference type="Proteomes" id="UP000194127"/>
    </source>
</evidence>
<dbReference type="Proteomes" id="UP000194127">
    <property type="component" value="Unassembled WGS sequence"/>
</dbReference>
<evidence type="ECO:0000313" key="1">
    <source>
        <dbReference type="EMBL" id="OSX67862.1"/>
    </source>
</evidence>
<protein>
    <submittedName>
        <fullName evidence="1">Uncharacterized protein</fullName>
    </submittedName>
</protein>
<accession>A0A1X6NH60</accession>
<dbReference type="RefSeq" id="XP_024344656.1">
    <property type="nucleotide sequence ID" value="XM_024483645.1"/>
</dbReference>
<organism evidence="1 2">
    <name type="scientific">Postia placenta MAD-698-R-SB12</name>
    <dbReference type="NCBI Taxonomy" id="670580"/>
    <lineage>
        <taxon>Eukaryota</taxon>
        <taxon>Fungi</taxon>
        <taxon>Dikarya</taxon>
        <taxon>Basidiomycota</taxon>
        <taxon>Agaricomycotina</taxon>
        <taxon>Agaricomycetes</taxon>
        <taxon>Polyporales</taxon>
        <taxon>Adustoporiaceae</taxon>
        <taxon>Rhodonia</taxon>
    </lineage>
</organism>
<dbReference type="EMBL" id="KZ110591">
    <property type="protein sequence ID" value="OSX67862.1"/>
    <property type="molecule type" value="Genomic_DNA"/>
</dbReference>
<keyword evidence="2" id="KW-1185">Reference proteome</keyword>
<dbReference type="GeneID" id="36328594"/>
<reference evidence="1 2" key="1">
    <citation type="submission" date="2017-04" db="EMBL/GenBank/DDBJ databases">
        <title>Genome Sequence of the Model Brown-Rot Fungus Postia placenta SB12.</title>
        <authorList>
            <consortium name="DOE Joint Genome Institute"/>
            <person name="Gaskell J."/>
            <person name="Kersten P."/>
            <person name="Larrondo L.F."/>
            <person name="Canessa P."/>
            <person name="Martinez D."/>
            <person name="Hibbett D."/>
            <person name="Schmoll M."/>
            <person name="Kubicek C.P."/>
            <person name="Martinez A.T."/>
            <person name="Yadav J."/>
            <person name="Master E."/>
            <person name="Magnuson J.K."/>
            <person name="James T."/>
            <person name="Yaver D."/>
            <person name="Berka R."/>
            <person name="Labutti K."/>
            <person name="Lipzen A."/>
            <person name="Aerts A."/>
            <person name="Barry K."/>
            <person name="Henrissat B."/>
            <person name="Blanchette R."/>
            <person name="Grigoriev I."/>
            <person name="Cullen D."/>
        </authorList>
    </citation>
    <scope>NUCLEOTIDE SEQUENCE [LARGE SCALE GENOMIC DNA]</scope>
    <source>
        <strain evidence="1 2">MAD-698-R-SB12</strain>
    </source>
</reference>
<name>A0A1X6NH60_9APHY</name>
<dbReference type="OrthoDB" id="10297935at2759"/>